<feature type="non-terminal residue" evidence="2">
    <location>
        <position position="1"/>
    </location>
</feature>
<proteinExistence type="predicted"/>
<organism evidence="2 3">
    <name type="scientific">Kipferlia bialata</name>
    <dbReference type="NCBI Taxonomy" id="797122"/>
    <lineage>
        <taxon>Eukaryota</taxon>
        <taxon>Metamonada</taxon>
        <taxon>Carpediemonas-like organisms</taxon>
        <taxon>Kipferlia</taxon>
    </lineage>
</organism>
<feature type="compositionally biased region" description="Basic and acidic residues" evidence="1">
    <location>
        <begin position="42"/>
        <end position="61"/>
    </location>
</feature>
<accession>A0A9K3CRM5</accession>
<dbReference type="AlphaFoldDB" id="A0A9K3CRM5"/>
<sequence>TLYEEPHIAAVEMEGTPSTPCPEAKAVTKTHPTPDTEGEAEGEGKEAAKESKKERLRRERASADGATWVHLYTWFMPNTAEYRVRVAFQAPPVRGVKGERGQSEEASLDVTKYFTERGEFIETAFTADVKALVSGFKSAHMAKAHQQ</sequence>
<protein>
    <submittedName>
        <fullName evidence="2">Uncharacterized protein</fullName>
    </submittedName>
</protein>
<name>A0A9K3CRM5_9EUKA</name>
<gene>
    <name evidence="2" type="ORF">KIPB_003037</name>
</gene>
<dbReference type="Proteomes" id="UP000265618">
    <property type="component" value="Unassembled WGS sequence"/>
</dbReference>
<feature type="region of interest" description="Disordered" evidence="1">
    <location>
        <begin position="1"/>
        <end position="61"/>
    </location>
</feature>
<dbReference type="EMBL" id="BDIP01000551">
    <property type="protein sequence ID" value="GIQ81978.1"/>
    <property type="molecule type" value="Genomic_DNA"/>
</dbReference>
<evidence type="ECO:0000313" key="2">
    <source>
        <dbReference type="EMBL" id="GIQ81978.1"/>
    </source>
</evidence>
<comment type="caution">
    <text evidence="2">The sequence shown here is derived from an EMBL/GenBank/DDBJ whole genome shotgun (WGS) entry which is preliminary data.</text>
</comment>
<evidence type="ECO:0000256" key="1">
    <source>
        <dbReference type="SAM" id="MobiDB-lite"/>
    </source>
</evidence>
<reference evidence="2 3" key="1">
    <citation type="journal article" date="2018" name="PLoS ONE">
        <title>The draft genome of Kipferlia bialata reveals reductive genome evolution in fornicate parasites.</title>
        <authorList>
            <person name="Tanifuji G."/>
            <person name="Takabayashi S."/>
            <person name="Kume K."/>
            <person name="Takagi M."/>
            <person name="Nakayama T."/>
            <person name="Kamikawa R."/>
            <person name="Inagaki Y."/>
            <person name="Hashimoto T."/>
        </authorList>
    </citation>
    <scope>NUCLEOTIDE SEQUENCE [LARGE SCALE GENOMIC DNA]</scope>
    <source>
        <strain evidence="2">NY0173</strain>
    </source>
</reference>
<evidence type="ECO:0000313" key="3">
    <source>
        <dbReference type="Proteomes" id="UP000265618"/>
    </source>
</evidence>
<keyword evidence="3" id="KW-1185">Reference proteome</keyword>